<accession>A0A182UYR9</accession>
<feature type="transmembrane region" description="Helical" evidence="1">
    <location>
        <begin position="86"/>
        <end position="106"/>
    </location>
</feature>
<evidence type="ECO:0000313" key="2">
    <source>
        <dbReference type="EnsemblMetazoa" id="AMEM005965-PA"/>
    </source>
</evidence>
<dbReference type="VEuPathDB" id="VectorBase:AMEM005965"/>
<dbReference type="EnsemblMetazoa" id="AMEM005965-RA">
    <property type="protein sequence ID" value="AMEM005965-PA"/>
    <property type="gene ID" value="AMEM005965"/>
</dbReference>
<reference evidence="2" key="1">
    <citation type="submission" date="2020-05" db="UniProtKB">
        <authorList>
            <consortium name="EnsemblMetazoa"/>
        </authorList>
    </citation>
    <scope>IDENTIFICATION</scope>
    <source>
        <strain evidence="2">MAF</strain>
    </source>
</reference>
<dbReference type="Proteomes" id="UP000075903">
    <property type="component" value="Unassembled WGS sequence"/>
</dbReference>
<name>A0A182UYR9_ANOME</name>
<dbReference type="AlphaFoldDB" id="A0A182UYR9"/>
<keyword evidence="1" id="KW-1133">Transmembrane helix</keyword>
<proteinExistence type="predicted"/>
<protein>
    <submittedName>
        <fullName evidence="2">Uncharacterized protein</fullName>
    </submittedName>
</protein>
<keyword evidence="1" id="KW-0812">Transmembrane</keyword>
<organism evidence="2 3">
    <name type="scientific">Anopheles merus</name>
    <name type="common">Mosquito</name>
    <dbReference type="NCBI Taxonomy" id="30066"/>
    <lineage>
        <taxon>Eukaryota</taxon>
        <taxon>Metazoa</taxon>
        <taxon>Ecdysozoa</taxon>
        <taxon>Arthropoda</taxon>
        <taxon>Hexapoda</taxon>
        <taxon>Insecta</taxon>
        <taxon>Pterygota</taxon>
        <taxon>Neoptera</taxon>
        <taxon>Endopterygota</taxon>
        <taxon>Diptera</taxon>
        <taxon>Nematocera</taxon>
        <taxon>Culicoidea</taxon>
        <taxon>Culicidae</taxon>
        <taxon>Anophelinae</taxon>
        <taxon>Anopheles</taxon>
    </lineage>
</organism>
<evidence type="ECO:0000256" key="1">
    <source>
        <dbReference type="SAM" id="Phobius"/>
    </source>
</evidence>
<evidence type="ECO:0000313" key="3">
    <source>
        <dbReference type="Proteomes" id="UP000075903"/>
    </source>
</evidence>
<keyword evidence="1" id="KW-0472">Membrane</keyword>
<keyword evidence="3" id="KW-1185">Reference proteome</keyword>
<sequence length="109" mass="11882">MAAHSADATPNCAINRNRVPLGRGTCTALPLYVSKWTIKCSGRNGGTLCGVTLGERDEPPARSTLTPFHYHNGNYIARYHPPKTRVTLINIIIILIINGITANASLRDR</sequence>